<organism evidence="8 9">
    <name type="scientific">Actinomycetospora rhizophila</name>
    <dbReference type="NCBI Taxonomy" id="1416876"/>
    <lineage>
        <taxon>Bacteria</taxon>
        <taxon>Bacillati</taxon>
        <taxon>Actinomycetota</taxon>
        <taxon>Actinomycetes</taxon>
        <taxon>Pseudonocardiales</taxon>
        <taxon>Pseudonocardiaceae</taxon>
        <taxon>Actinomycetospora</taxon>
    </lineage>
</organism>
<sequence>MPDAMPDAMPGARRVPVLATTAVLTAVLAACGGPQPAPPAAPAPADTPSARSAAPAPAPADPAAACVARTLDGLDGRARAAQLIMAGVPADGLTGAGRAALAQGAGGVILTDATGGEASAAQVAATTRAVQQAARVPVTVATDQEGGKVQDLKGDGFTRIPSATVQGGDVAGLRGDAQRWGREMSEVGVTLDLAPVADVVDPALGEANEPVGALDRGFGTDPRRVAQAVTAFVEGLDAGGVDATLKHFPGLGRVRENTDFAGAADTRTGVDDPGLASFRAGIAAGAPVVMMSSAVYERIDPDDRALFSREVITDLLRGRLGFTGVVTTDDVGAARAVADVPVGQRAVRFVEAGGDQVLTIEPDDVEPMVDALVAAADDPAFADRVTESARRILDLKAARGVLRCDEAPTGG</sequence>
<name>A0ABV9ZP28_9PSEU</name>
<evidence type="ECO:0000256" key="6">
    <source>
        <dbReference type="SAM" id="MobiDB-lite"/>
    </source>
</evidence>
<dbReference type="InterPro" id="IPR001764">
    <property type="entry name" value="Glyco_hydro_3_N"/>
</dbReference>
<feature type="region of interest" description="Disordered" evidence="6">
    <location>
        <begin position="35"/>
        <end position="60"/>
    </location>
</feature>
<gene>
    <name evidence="8" type="ORF">ACFPK1_28690</name>
</gene>
<evidence type="ECO:0000256" key="4">
    <source>
        <dbReference type="ARBA" id="ARBA00022801"/>
    </source>
</evidence>
<dbReference type="Gene3D" id="3.20.20.300">
    <property type="entry name" value="Glycoside hydrolase, family 3, N-terminal domain"/>
    <property type="match status" value="1"/>
</dbReference>
<feature type="compositionally biased region" description="Low complexity" evidence="6">
    <location>
        <begin position="43"/>
        <end position="60"/>
    </location>
</feature>
<dbReference type="InterPro" id="IPR036962">
    <property type="entry name" value="Glyco_hydro_3_N_sf"/>
</dbReference>
<keyword evidence="4 8" id="KW-0378">Hydrolase</keyword>
<keyword evidence="5" id="KW-0326">Glycosidase</keyword>
<evidence type="ECO:0000313" key="9">
    <source>
        <dbReference type="Proteomes" id="UP001596175"/>
    </source>
</evidence>
<dbReference type="SUPFAM" id="SSF51445">
    <property type="entry name" value="(Trans)glycosidases"/>
    <property type="match status" value="1"/>
</dbReference>
<dbReference type="GO" id="GO:0016787">
    <property type="term" value="F:hydrolase activity"/>
    <property type="evidence" value="ECO:0007669"/>
    <property type="project" value="UniProtKB-KW"/>
</dbReference>
<dbReference type="EC" id="3.2.1.52" evidence="3"/>
<comment type="similarity">
    <text evidence="2">Belongs to the glycosyl hydrolase 3 family.</text>
</comment>
<dbReference type="InterPro" id="IPR050226">
    <property type="entry name" value="NagZ_Beta-hexosaminidase"/>
</dbReference>
<evidence type="ECO:0000259" key="7">
    <source>
        <dbReference type="Pfam" id="PF00933"/>
    </source>
</evidence>
<feature type="domain" description="Glycoside hydrolase family 3 N-terminal" evidence="7">
    <location>
        <begin position="104"/>
        <end position="394"/>
    </location>
</feature>
<evidence type="ECO:0000256" key="1">
    <source>
        <dbReference type="ARBA" id="ARBA00001231"/>
    </source>
</evidence>
<dbReference type="RefSeq" id="WP_378024365.1">
    <property type="nucleotide sequence ID" value="NZ_JBHSKG010000022.1"/>
</dbReference>
<evidence type="ECO:0000256" key="2">
    <source>
        <dbReference type="ARBA" id="ARBA00005336"/>
    </source>
</evidence>
<dbReference type="EMBL" id="JBHSKG010000022">
    <property type="protein sequence ID" value="MFC5142236.1"/>
    <property type="molecule type" value="Genomic_DNA"/>
</dbReference>
<evidence type="ECO:0000256" key="5">
    <source>
        <dbReference type="ARBA" id="ARBA00023295"/>
    </source>
</evidence>
<evidence type="ECO:0000313" key="8">
    <source>
        <dbReference type="EMBL" id="MFC5142236.1"/>
    </source>
</evidence>
<protein>
    <recommendedName>
        <fullName evidence="3">beta-N-acetylhexosaminidase</fullName>
        <ecNumber evidence="3">3.2.1.52</ecNumber>
    </recommendedName>
</protein>
<comment type="caution">
    <text evidence="8">The sequence shown here is derived from an EMBL/GenBank/DDBJ whole genome shotgun (WGS) entry which is preliminary data.</text>
</comment>
<accession>A0ABV9ZP28</accession>
<comment type="catalytic activity">
    <reaction evidence="1">
        <text>Hydrolysis of terminal non-reducing N-acetyl-D-hexosamine residues in N-acetyl-beta-D-hexosaminides.</text>
        <dbReference type="EC" id="3.2.1.52"/>
    </reaction>
</comment>
<reference evidence="9" key="1">
    <citation type="journal article" date="2019" name="Int. J. Syst. Evol. Microbiol.">
        <title>The Global Catalogue of Microorganisms (GCM) 10K type strain sequencing project: providing services to taxonomists for standard genome sequencing and annotation.</title>
        <authorList>
            <consortium name="The Broad Institute Genomics Platform"/>
            <consortium name="The Broad Institute Genome Sequencing Center for Infectious Disease"/>
            <person name="Wu L."/>
            <person name="Ma J."/>
        </authorList>
    </citation>
    <scope>NUCLEOTIDE SEQUENCE [LARGE SCALE GENOMIC DNA]</scope>
    <source>
        <strain evidence="9">XZYJ18</strain>
    </source>
</reference>
<dbReference type="InterPro" id="IPR017853">
    <property type="entry name" value="GH"/>
</dbReference>
<keyword evidence="9" id="KW-1185">Reference proteome</keyword>
<dbReference type="PANTHER" id="PTHR30480:SF13">
    <property type="entry name" value="BETA-HEXOSAMINIDASE"/>
    <property type="match status" value="1"/>
</dbReference>
<evidence type="ECO:0000256" key="3">
    <source>
        <dbReference type="ARBA" id="ARBA00012663"/>
    </source>
</evidence>
<dbReference type="Pfam" id="PF00933">
    <property type="entry name" value="Glyco_hydro_3"/>
    <property type="match status" value="1"/>
</dbReference>
<dbReference type="PANTHER" id="PTHR30480">
    <property type="entry name" value="BETA-HEXOSAMINIDASE-RELATED"/>
    <property type="match status" value="1"/>
</dbReference>
<proteinExistence type="inferred from homology"/>
<dbReference type="Proteomes" id="UP001596175">
    <property type="component" value="Unassembled WGS sequence"/>
</dbReference>